<gene>
    <name evidence="2" type="ORF">E6K80_02950</name>
</gene>
<evidence type="ECO:0000313" key="3">
    <source>
        <dbReference type="Proteomes" id="UP000319836"/>
    </source>
</evidence>
<feature type="compositionally biased region" description="Basic and acidic residues" evidence="1">
    <location>
        <begin position="302"/>
        <end position="324"/>
    </location>
</feature>
<reference evidence="2 3" key="1">
    <citation type="journal article" date="2019" name="Nat. Microbiol.">
        <title>Mediterranean grassland soil C-N compound turnover is dependent on rainfall and depth, and is mediated by genomically divergent microorganisms.</title>
        <authorList>
            <person name="Diamond S."/>
            <person name="Andeer P.F."/>
            <person name="Li Z."/>
            <person name="Crits-Christoph A."/>
            <person name="Burstein D."/>
            <person name="Anantharaman K."/>
            <person name="Lane K.R."/>
            <person name="Thomas B.C."/>
            <person name="Pan C."/>
            <person name="Northen T.R."/>
            <person name="Banfield J.F."/>
        </authorList>
    </citation>
    <scope>NUCLEOTIDE SEQUENCE [LARGE SCALE GENOMIC DNA]</scope>
    <source>
        <strain evidence="2">WS_10</strain>
    </source>
</reference>
<sequence>MTHALSALLFTLLVGTGGVDTTLAVRRGTRLEVDNFAGDIKVRTWSRDALRIEASHSRRTRVDIDRAGAVIRLTAVGRMMPGSVDYALTVPAWMPLDLHGMSAEIDVDGTRAAVTAKSINGDVRIKGGEELITASSLQGEVEVEDAHGRVEVSSTNQGVKLRRIDGDVLAESMNGMILLDKVEAKSLEASTVNGSIVFVGPMLSGGVYSLSTHNGTVLVGLSERPDVTVSVATFSGDFSSSIPLSLDRGERHGKRFNFTLGSGSAKLDLESFQGGVHLARLEELLQRLPRIEAQSGDDDEDRANGDGDRNDDTPKHKGKHKDKE</sequence>
<evidence type="ECO:0000313" key="2">
    <source>
        <dbReference type="EMBL" id="TMQ72379.1"/>
    </source>
</evidence>
<comment type="caution">
    <text evidence="2">The sequence shown here is derived from an EMBL/GenBank/DDBJ whole genome shotgun (WGS) entry which is preliminary data.</text>
</comment>
<dbReference type="EMBL" id="VBPA01000064">
    <property type="protein sequence ID" value="TMQ72379.1"/>
    <property type="molecule type" value="Genomic_DNA"/>
</dbReference>
<dbReference type="Proteomes" id="UP000319836">
    <property type="component" value="Unassembled WGS sequence"/>
</dbReference>
<name>A0A538U9I4_UNCEI</name>
<organism evidence="2 3">
    <name type="scientific">Eiseniibacteriota bacterium</name>
    <dbReference type="NCBI Taxonomy" id="2212470"/>
    <lineage>
        <taxon>Bacteria</taxon>
        <taxon>Candidatus Eiseniibacteriota</taxon>
    </lineage>
</organism>
<feature type="region of interest" description="Disordered" evidence="1">
    <location>
        <begin position="290"/>
        <end position="324"/>
    </location>
</feature>
<accession>A0A538U9I4</accession>
<evidence type="ECO:0008006" key="4">
    <source>
        <dbReference type="Google" id="ProtNLM"/>
    </source>
</evidence>
<protein>
    <recommendedName>
        <fullName evidence="4">DUF4097 domain-containing protein</fullName>
    </recommendedName>
</protein>
<evidence type="ECO:0000256" key="1">
    <source>
        <dbReference type="SAM" id="MobiDB-lite"/>
    </source>
</evidence>
<proteinExistence type="predicted"/>
<dbReference type="AlphaFoldDB" id="A0A538U9I4"/>